<dbReference type="InterPro" id="IPR053164">
    <property type="entry name" value="IS1016-like_transposase"/>
</dbReference>
<feature type="transmembrane region" description="Helical" evidence="1">
    <location>
        <begin position="21"/>
        <end position="40"/>
    </location>
</feature>
<feature type="non-terminal residue" evidence="3">
    <location>
        <position position="1"/>
    </location>
</feature>
<dbReference type="Proteomes" id="UP000008237">
    <property type="component" value="Unassembled WGS sequence"/>
</dbReference>
<name>E2BMT8_HARSA</name>
<dbReference type="InterPro" id="IPR024445">
    <property type="entry name" value="Tnp_ISXO2-like"/>
</dbReference>
<dbReference type="OrthoDB" id="7552155at2759"/>
<feature type="domain" description="ISXO2-like transposase" evidence="2">
    <location>
        <begin position="93"/>
        <end position="189"/>
    </location>
</feature>
<dbReference type="STRING" id="610380.E2BMT8"/>
<keyword evidence="1" id="KW-1133">Transmembrane helix</keyword>
<dbReference type="PANTHER" id="PTHR47163">
    <property type="entry name" value="DDE_TNP_IS1595 DOMAIN-CONTAINING PROTEIN"/>
    <property type="match status" value="1"/>
</dbReference>
<sequence>LKFHCTQHYHKKTKKHKRKRLICNIKINALNGIWFSQALLDIPTICRLICYVIIMNTPRQKFLKKKFNISSKIAVDWVNFCREVLNSYNFITSYGLIIEIDEDKFGSRKYNRKRLITGQWLFGRMFVERHTKKMFVVPVVSRKAEILLPLIKKYIAPGSTIYSDCWKAYDKIDQKLYKHYTVNHSNNFV</sequence>
<keyword evidence="1" id="KW-0812">Transmembrane</keyword>
<dbReference type="EMBL" id="GL449345">
    <property type="protein sequence ID" value="EFN82992.1"/>
    <property type="molecule type" value="Genomic_DNA"/>
</dbReference>
<gene>
    <name evidence="3" type="ORF">EAI_05024</name>
</gene>
<evidence type="ECO:0000313" key="3">
    <source>
        <dbReference type="EMBL" id="EFN82992.1"/>
    </source>
</evidence>
<accession>E2BMT8</accession>
<dbReference type="InParanoid" id="E2BMT8"/>
<protein>
    <submittedName>
        <fullName evidence="3">Uncharacterized transposase-like protein HI1328.1</fullName>
    </submittedName>
</protein>
<evidence type="ECO:0000313" key="4">
    <source>
        <dbReference type="Proteomes" id="UP000008237"/>
    </source>
</evidence>
<proteinExistence type="predicted"/>
<feature type="non-terminal residue" evidence="3">
    <location>
        <position position="189"/>
    </location>
</feature>
<keyword evidence="1" id="KW-0472">Membrane</keyword>
<dbReference type="OMA" id="ICNIKIN"/>
<dbReference type="AlphaFoldDB" id="E2BMT8"/>
<evidence type="ECO:0000256" key="1">
    <source>
        <dbReference type="SAM" id="Phobius"/>
    </source>
</evidence>
<reference evidence="3 4" key="1">
    <citation type="journal article" date="2010" name="Science">
        <title>Genomic comparison of the ants Camponotus floridanus and Harpegnathos saltator.</title>
        <authorList>
            <person name="Bonasio R."/>
            <person name="Zhang G."/>
            <person name="Ye C."/>
            <person name="Mutti N.S."/>
            <person name="Fang X."/>
            <person name="Qin N."/>
            <person name="Donahue G."/>
            <person name="Yang P."/>
            <person name="Li Q."/>
            <person name="Li C."/>
            <person name="Zhang P."/>
            <person name="Huang Z."/>
            <person name="Berger S.L."/>
            <person name="Reinberg D."/>
            <person name="Wang J."/>
            <person name="Liebig J."/>
        </authorList>
    </citation>
    <scope>NUCLEOTIDE SEQUENCE [LARGE SCALE GENOMIC DNA]</scope>
    <source>
        <strain evidence="3 4">R22 G/1</strain>
    </source>
</reference>
<organism evidence="4">
    <name type="scientific">Harpegnathos saltator</name>
    <name type="common">Jerdon's jumping ant</name>
    <dbReference type="NCBI Taxonomy" id="610380"/>
    <lineage>
        <taxon>Eukaryota</taxon>
        <taxon>Metazoa</taxon>
        <taxon>Ecdysozoa</taxon>
        <taxon>Arthropoda</taxon>
        <taxon>Hexapoda</taxon>
        <taxon>Insecta</taxon>
        <taxon>Pterygota</taxon>
        <taxon>Neoptera</taxon>
        <taxon>Endopterygota</taxon>
        <taxon>Hymenoptera</taxon>
        <taxon>Apocrita</taxon>
        <taxon>Aculeata</taxon>
        <taxon>Formicoidea</taxon>
        <taxon>Formicidae</taxon>
        <taxon>Ponerinae</taxon>
        <taxon>Ponerini</taxon>
        <taxon>Harpegnathos</taxon>
    </lineage>
</organism>
<evidence type="ECO:0000259" key="2">
    <source>
        <dbReference type="SMART" id="SM01126"/>
    </source>
</evidence>
<dbReference type="SMART" id="SM01126">
    <property type="entry name" value="DDE_Tnp_IS1595"/>
    <property type="match status" value="1"/>
</dbReference>
<dbReference type="PANTHER" id="PTHR47163:SF2">
    <property type="entry name" value="SI:DKEY-17M8.2"/>
    <property type="match status" value="1"/>
</dbReference>
<keyword evidence="4" id="KW-1185">Reference proteome</keyword>
<dbReference type="Pfam" id="PF12762">
    <property type="entry name" value="DDE_Tnp_IS1595"/>
    <property type="match status" value="1"/>
</dbReference>